<dbReference type="EMBL" id="CP027860">
    <property type="protein sequence ID" value="AVP98990.1"/>
    <property type="molecule type" value="Genomic_DNA"/>
</dbReference>
<keyword evidence="4" id="KW-0472">Membrane</keyword>
<keyword evidence="3" id="KW-0902">Two-component regulatory system</keyword>
<dbReference type="Gene3D" id="1.20.5.1930">
    <property type="match status" value="1"/>
</dbReference>
<protein>
    <submittedName>
        <fullName evidence="6">Sensor histidine kinase</fullName>
    </submittedName>
</protein>
<organism evidence="6 7">
    <name type="scientific">Ahniella affigens</name>
    <dbReference type="NCBI Taxonomy" id="2021234"/>
    <lineage>
        <taxon>Bacteria</taxon>
        <taxon>Pseudomonadati</taxon>
        <taxon>Pseudomonadota</taxon>
        <taxon>Gammaproteobacteria</taxon>
        <taxon>Lysobacterales</taxon>
        <taxon>Rhodanobacteraceae</taxon>
        <taxon>Ahniella</taxon>
    </lineage>
</organism>
<dbReference type="PANTHER" id="PTHR24421">
    <property type="entry name" value="NITRATE/NITRITE SENSOR PROTEIN NARX-RELATED"/>
    <property type="match status" value="1"/>
</dbReference>
<evidence type="ECO:0000256" key="2">
    <source>
        <dbReference type="ARBA" id="ARBA00022777"/>
    </source>
</evidence>
<dbReference type="PANTHER" id="PTHR24421:SF59">
    <property type="entry name" value="OXYGEN SENSOR HISTIDINE KINASE NREB"/>
    <property type="match status" value="1"/>
</dbReference>
<dbReference type="RefSeq" id="WP_106892909.1">
    <property type="nucleotide sequence ID" value="NZ_CP027860.1"/>
</dbReference>
<feature type="transmembrane region" description="Helical" evidence="4">
    <location>
        <begin position="136"/>
        <end position="154"/>
    </location>
</feature>
<feature type="transmembrane region" description="Helical" evidence="4">
    <location>
        <begin position="89"/>
        <end position="107"/>
    </location>
</feature>
<dbReference type="AlphaFoldDB" id="A0A2P1PVY3"/>
<reference evidence="6 7" key="1">
    <citation type="submission" date="2018-03" db="EMBL/GenBank/DDBJ databases">
        <title>Ahniella affigens gen. nov., sp. nov., a gammaproteobacterium isolated from sandy soil near a stream.</title>
        <authorList>
            <person name="Ko Y."/>
            <person name="Kim J.-H."/>
        </authorList>
    </citation>
    <scope>NUCLEOTIDE SEQUENCE [LARGE SCALE GENOMIC DNA]</scope>
    <source>
        <strain evidence="6 7">D13</strain>
    </source>
</reference>
<keyword evidence="4" id="KW-0812">Transmembrane</keyword>
<dbReference type="CDD" id="cd16917">
    <property type="entry name" value="HATPase_UhpB-NarQ-NarX-like"/>
    <property type="match status" value="1"/>
</dbReference>
<dbReference type="Gene3D" id="3.30.565.10">
    <property type="entry name" value="Histidine kinase-like ATPase, C-terminal domain"/>
    <property type="match status" value="1"/>
</dbReference>
<dbReference type="SUPFAM" id="SSF55874">
    <property type="entry name" value="ATPase domain of HSP90 chaperone/DNA topoisomerase II/histidine kinase"/>
    <property type="match status" value="1"/>
</dbReference>
<evidence type="ECO:0000256" key="1">
    <source>
        <dbReference type="ARBA" id="ARBA00022679"/>
    </source>
</evidence>
<dbReference type="InterPro" id="IPR050482">
    <property type="entry name" value="Sensor_HK_TwoCompSys"/>
</dbReference>
<dbReference type="Proteomes" id="UP000241074">
    <property type="component" value="Chromosome"/>
</dbReference>
<accession>A0A2P1PVY3</accession>
<evidence type="ECO:0000256" key="4">
    <source>
        <dbReference type="SAM" id="Phobius"/>
    </source>
</evidence>
<dbReference type="GO" id="GO:0000155">
    <property type="term" value="F:phosphorelay sensor kinase activity"/>
    <property type="evidence" value="ECO:0007669"/>
    <property type="project" value="InterPro"/>
</dbReference>
<evidence type="ECO:0000256" key="3">
    <source>
        <dbReference type="ARBA" id="ARBA00023012"/>
    </source>
</evidence>
<keyword evidence="4" id="KW-1133">Transmembrane helix</keyword>
<feature type="transmembrane region" description="Helical" evidence="4">
    <location>
        <begin position="166"/>
        <end position="187"/>
    </location>
</feature>
<dbReference type="InterPro" id="IPR011712">
    <property type="entry name" value="Sig_transdc_His_kin_sub3_dim/P"/>
</dbReference>
<keyword evidence="2 6" id="KW-0418">Kinase</keyword>
<keyword evidence="1" id="KW-0808">Transferase</keyword>
<keyword evidence="7" id="KW-1185">Reference proteome</keyword>
<proteinExistence type="predicted"/>
<feature type="domain" description="Signal transduction histidine kinase subgroup 3 dimerisation and phosphoacceptor" evidence="5">
    <location>
        <begin position="219"/>
        <end position="282"/>
    </location>
</feature>
<dbReference type="InterPro" id="IPR036890">
    <property type="entry name" value="HATPase_C_sf"/>
</dbReference>
<sequence>MRFLGLSHVNWLRYAGLFTYGCVGIPLLRDSLDGARFGAVMAWLGRQPLPGEISEADVIALIGWWLAYIAFGVAFWFATRDLGASRARFVRVPLLMAMNLAAVAISWFSQSGLSGILLLVIAGVLPWMLSSRAATIWAILQNASLLPVFLGLTDEFGEPIYGWFDAVLQSFLYLGFSSFTFATSVVAKDQAEAREEQRRLNSELRATRALLAESSRIAERVRIARELHDLVGHHLTVLTLNLEVASHLVSGQGQEKVRQAQSVAKLLLSDVREVVGQMREDAEIDLGAALKALTDGVPEPKVHLDLNDSLKIENPLFAHVLLRTAQELLTNCMRHAEARNFWLSLNQSKQRIELNAHDDGRGAEAISAGNGLSGMLERFQEVGGGLNWQTAPGKGFSIEAWIPLEAKT</sequence>
<dbReference type="GO" id="GO:0046983">
    <property type="term" value="F:protein dimerization activity"/>
    <property type="evidence" value="ECO:0007669"/>
    <property type="project" value="InterPro"/>
</dbReference>
<evidence type="ECO:0000313" key="6">
    <source>
        <dbReference type="EMBL" id="AVP98990.1"/>
    </source>
</evidence>
<gene>
    <name evidence="6" type="ORF">C7S18_18215</name>
</gene>
<dbReference type="GO" id="GO:0016020">
    <property type="term" value="C:membrane"/>
    <property type="evidence" value="ECO:0007669"/>
    <property type="project" value="InterPro"/>
</dbReference>
<evidence type="ECO:0000259" key="5">
    <source>
        <dbReference type="Pfam" id="PF07730"/>
    </source>
</evidence>
<name>A0A2P1PVY3_9GAMM</name>
<feature type="transmembrane region" description="Helical" evidence="4">
    <location>
        <begin position="113"/>
        <end position="129"/>
    </location>
</feature>
<evidence type="ECO:0000313" key="7">
    <source>
        <dbReference type="Proteomes" id="UP000241074"/>
    </source>
</evidence>
<feature type="transmembrane region" description="Helical" evidence="4">
    <location>
        <begin position="58"/>
        <end position="77"/>
    </location>
</feature>
<reference evidence="6 7" key="2">
    <citation type="submission" date="2018-03" db="EMBL/GenBank/DDBJ databases">
        <authorList>
            <person name="Keele B.F."/>
        </authorList>
    </citation>
    <scope>NUCLEOTIDE SEQUENCE [LARGE SCALE GENOMIC DNA]</scope>
    <source>
        <strain evidence="6 7">D13</strain>
    </source>
</reference>
<dbReference type="Pfam" id="PF07730">
    <property type="entry name" value="HisKA_3"/>
    <property type="match status" value="1"/>
</dbReference>
<dbReference type="OrthoDB" id="9797605at2"/>
<dbReference type="KEGG" id="xba:C7S18_18215"/>
<feature type="transmembrane region" description="Helical" evidence="4">
    <location>
        <begin position="12"/>
        <end position="28"/>
    </location>
</feature>